<dbReference type="GO" id="GO:0005886">
    <property type="term" value="C:plasma membrane"/>
    <property type="evidence" value="ECO:0007669"/>
    <property type="project" value="TreeGrafter"/>
</dbReference>
<feature type="domain" description="Inward rectifier potassium channel C-terminal" evidence="15">
    <location>
        <begin position="179"/>
        <end position="353"/>
    </location>
</feature>
<evidence type="ECO:0000256" key="6">
    <source>
        <dbReference type="ARBA" id="ARBA00022958"/>
    </source>
</evidence>
<evidence type="ECO:0000256" key="8">
    <source>
        <dbReference type="ARBA" id="ARBA00023065"/>
    </source>
</evidence>
<keyword evidence="2 11" id="KW-0813">Transport</keyword>
<reference evidence="16" key="1">
    <citation type="submission" date="2022-11" db="UniProtKB">
        <authorList>
            <consortium name="EnsemblMetazoa"/>
        </authorList>
    </citation>
    <scope>IDENTIFICATION</scope>
</reference>
<dbReference type="InterPro" id="IPR040445">
    <property type="entry name" value="Kir_TM"/>
</dbReference>
<dbReference type="GO" id="GO:0034702">
    <property type="term" value="C:monoatomic ion channel complex"/>
    <property type="evidence" value="ECO:0007669"/>
    <property type="project" value="UniProtKB-KW"/>
</dbReference>
<evidence type="ECO:0000256" key="5">
    <source>
        <dbReference type="ARBA" id="ARBA00022882"/>
    </source>
</evidence>
<evidence type="ECO:0000313" key="16">
    <source>
        <dbReference type="EnsemblMetazoa" id="XP_020904657.1"/>
    </source>
</evidence>
<keyword evidence="7 13" id="KW-1133">Transmembrane helix</keyword>
<dbReference type="InterPro" id="IPR041647">
    <property type="entry name" value="IRK_C"/>
</dbReference>
<dbReference type="RefSeq" id="XP_020904657.1">
    <property type="nucleotide sequence ID" value="XM_021048998.2"/>
</dbReference>
<evidence type="ECO:0000256" key="12">
    <source>
        <dbReference type="SAM" id="MobiDB-lite"/>
    </source>
</evidence>
<evidence type="ECO:0000256" key="9">
    <source>
        <dbReference type="ARBA" id="ARBA00023136"/>
    </source>
</evidence>
<dbReference type="InterPro" id="IPR013518">
    <property type="entry name" value="K_chnl_inward-rec_Kir_cyto"/>
</dbReference>
<dbReference type="GO" id="GO:0034765">
    <property type="term" value="P:regulation of monoatomic ion transmembrane transport"/>
    <property type="evidence" value="ECO:0007669"/>
    <property type="project" value="TreeGrafter"/>
</dbReference>
<dbReference type="KEGG" id="epa:110242951"/>
<feature type="transmembrane region" description="Helical" evidence="13">
    <location>
        <begin position="144"/>
        <end position="167"/>
    </location>
</feature>
<dbReference type="InterPro" id="IPR014756">
    <property type="entry name" value="Ig_E-set"/>
</dbReference>
<dbReference type="Gene3D" id="1.10.287.70">
    <property type="match status" value="1"/>
</dbReference>
<comment type="subcellular location">
    <subcellularLocation>
        <location evidence="1 11">Membrane</location>
        <topology evidence="1 11">Multi-pass membrane protein</topology>
    </subcellularLocation>
</comment>
<evidence type="ECO:0000256" key="4">
    <source>
        <dbReference type="ARBA" id="ARBA00022692"/>
    </source>
</evidence>
<keyword evidence="3 11" id="KW-0633">Potassium transport</keyword>
<feature type="transmembrane region" description="Helical" evidence="13">
    <location>
        <begin position="73"/>
        <end position="96"/>
    </location>
</feature>
<sequence>MELELDGILPGSYVKQQRISKDGKRRSTSRNFEKRRLVSKRGNIQIFADNVPERRQLYIADHFTTLIEARWRYVFLIFTAAFLLSWLCFGSIWWGIYYYRWKYHQIFCIEKVDSWTSAFLFSLETQTTIGYGGRQVTPHCPEGVILLIFQCIIGLLISTTMLGLIFAKLSRPHLRRRTVKFSNHAVIALRDGKLCLMFRVGDVRKTALLETHVRATLIRRHYTKEGEDIGFFQQSLPLQHDESDDEKLNIFIPAIIFHEINDESPFYNCSPEDILRLDFEIVIILEGIVESTGMTTQARTSYLSDEIHWGHLFEDIVTRDSFRHGMYRANFGRFDDIYPVPTPRCSAKEIAERHSSGQLQSLHSPSNSTRSTTENASQELLDEKAESEMPTVDRNSVQLVPNGGARVNTSMITKL</sequence>
<dbReference type="OrthoDB" id="273257at2759"/>
<keyword evidence="6 11" id="KW-0630">Potassium</keyword>
<evidence type="ECO:0000256" key="11">
    <source>
        <dbReference type="RuleBase" id="RU003822"/>
    </source>
</evidence>
<evidence type="ECO:0000256" key="13">
    <source>
        <dbReference type="SAM" id="Phobius"/>
    </source>
</evidence>
<dbReference type="InterPro" id="IPR016449">
    <property type="entry name" value="K_chnl_inward-rec_Kir"/>
</dbReference>
<evidence type="ECO:0000256" key="10">
    <source>
        <dbReference type="ARBA" id="ARBA00023303"/>
    </source>
</evidence>
<dbReference type="GO" id="GO:0005242">
    <property type="term" value="F:inward rectifier potassium channel activity"/>
    <property type="evidence" value="ECO:0007669"/>
    <property type="project" value="InterPro"/>
</dbReference>
<keyword evidence="4 11" id="KW-0812">Transmembrane</keyword>
<dbReference type="EnsemblMetazoa" id="XM_021048998.2">
    <property type="protein sequence ID" value="XP_020904657.1"/>
    <property type="gene ID" value="LOC110242951"/>
</dbReference>
<keyword evidence="9 13" id="KW-0472">Membrane</keyword>
<evidence type="ECO:0000256" key="2">
    <source>
        <dbReference type="ARBA" id="ARBA00022448"/>
    </source>
</evidence>
<dbReference type="Gene3D" id="2.60.40.1400">
    <property type="entry name" value="G protein-activated inward rectifier potassium channel 1"/>
    <property type="match status" value="1"/>
</dbReference>
<dbReference type="PRINTS" id="PR01320">
    <property type="entry name" value="KIRCHANNEL"/>
</dbReference>
<keyword evidence="8 11" id="KW-0406">Ion transport</keyword>
<comment type="similarity">
    <text evidence="11">Belongs to the inward rectifier-type potassium channel (TC 1.A.2.1) family.</text>
</comment>
<feature type="domain" description="Potassium channel inwardly rectifying transmembrane" evidence="14">
    <location>
        <begin position="38"/>
        <end position="172"/>
    </location>
</feature>
<evidence type="ECO:0000259" key="14">
    <source>
        <dbReference type="Pfam" id="PF01007"/>
    </source>
</evidence>
<evidence type="ECO:0000259" key="15">
    <source>
        <dbReference type="Pfam" id="PF17655"/>
    </source>
</evidence>
<dbReference type="GO" id="GO:1990573">
    <property type="term" value="P:potassium ion import across plasma membrane"/>
    <property type="evidence" value="ECO:0007669"/>
    <property type="project" value="TreeGrafter"/>
</dbReference>
<dbReference type="SUPFAM" id="SSF81324">
    <property type="entry name" value="Voltage-gated potassium channels"/>
    <property type="match status" value="1"/>
</dbReference>
<keyword evidence="17" id="KW-1185">Reference proteome</keyword>
<dbReference type="Pfam" id="PF01007">
    <property type="entry name" value="IRK"/>
    <property type="match status" value="1"/>
</dbReference>
<dbReference type="SUPFAM" id="SSF81296">
    <property type="entry name" value="E set domains"/>
    <property type="match status" value="1"/>
</dbReference>
<evidence type="ECO:0000256" key="1">
    <source>
        <dbReference type="ARBA" id="ARBA00004141"/>
    </source>
</evidence>
<keyword evidence="10 11" id="KW-0407">Ion channel</keyword>
<dbReference type="FunFam" id="1.10.287.70:FF:000340">
    <property type="entry name" value="ATP-sensitive inward rectifier potassium channel 8"/>
    <property type="match status" value="1"/>
</dbReference>
<proteinExistence type="inferred from homology"/>
<keyword evidence="5 11" id="KW-0851">Voltage-gated channel</keyword>
<accession>A0A913XI40</accession>
<dbReference type="OMA" id="SHEINAK"/>
<organism evidence="16 17">
    <name type="scientific">Exaiptasia diaphana</name>
    <name type="common">Tropical sea anemone</name>
    <name type="synonym">Aiptasia pulchella</name>
    <dbReference type="NCBI Taxonomy" id="2652724"/>
    <lineage>
        <taxon>Eukaryota</taxon>
        <taxon>Metazoa</taxon>
        <taxon>Cnidaria</taxon>
        <taxon>Anthozoa</taxon>
        <taxon>Hexacorallia</taxon>
        <taxon>Actiniaria</taxon>
        <taxon>Aiptasiidae</taxon>
        <taxon>Exaiptasia</taxon>
    </lineage>
</organism>
<protein>
    <submittedName>
        <fullName evidence="16">Uncharacterized protein</fullName>
    </submittedName>
</protein>
<evidence type="ECO:0000256" key="3">
    <source>
        <dbReference type="ARBA" id="ARBA00022538"/>
    </source>
</evidence>
<dbReference type="GeneID" id="110242951"/>
<dbReference type="PANTHER" id="PTHR11767:SF102">
    <property type="entry name" value="INWARDLY RECTIFYING POTASSIUM CHANNEL 1, ISOFORM F"/>
    <property type="match status" value="1"/>
</dbReference>
<evidence type="ECO:0000256" key="7">
    <source>
        <dbReference type="ARBA" id="ARBA00022989"/>
    </source>
</evidence>
<feature type="compositionally biased region" description="Polar residues" evidence="12">
    <location>
        <begin position="356"/>
        <end position="378"/>
    </location>
</feature>
<dbReference type="AlphaFoldDB" id="A0A913XI40"/>
<dbReference type="Proteomes" id="UP000887567">
    <property type="component" value="Unplaced"/>
</dbReference>
<name>A0A913XI40_EXADI</name>
<dbReference type="PANTHER" id="PTHR11767">
    <property type="entry name" value="INWARD RECTIFIER POTASSIUM CHANNEL"/>
    <property type="match status" value="1"/>
</dbReference>
<feature type="region of interest" description="Disordered" evidence="12">
    <location>
        <begin position="350"/>
        <end position="378"/>
    </location>
</feature>
<dbReference type="PIRSF" id="PIRSF005465">
    <property type="entry name" value="GIRK_kir"/>
    <property type="match status" value="1"/>
</dbReference>
<dbReference type="Pfam" id="PF17655">
    <property type="entry name" value="IRK_C"/>
    <property type="match status" value="1"/>
</dbReference>
<feature type="region of interest" description="Disordered" evidence="12">
    <location>
        <begin position="383"/>
        <end position="402"/>
    </location>
</feature>
<evidence type="ECO:0000313" key="17">
    <source>
        <dbReference type="Proteomes" id="UP000887567"/>
    </source>
</evidence>